<comment type="caution">
    <text evidence="2">The sequence shown here is derived from an EMBL/GenBank/DDBJ whole genome shotgun (WGS) entry which is preliminary data.</text>
</comment>
<proteinExistence type="predicted"/>
<feature type="transmembrane region" description="Helical" evidence="1">
    <location>
        <begin position="48"/>
        <end position="71"/>
    </location>
</feature>
<keyword evidence="1" id="KW-0812">Transmembrane</keyword>
<dbReference type="AlphaFoldDB" id="A0A4Y2GM88"/>
<reference evidence="2 3" key="1">
    <citation type="journal article" date="2019" name="Sci. Rep.">
        <title>Orb-weaving spider Araneus ventricosus genome elucidates the spidroin gene catalogue.</title>
        <authorList>
            <person name="Kono N."/>
            <person name="Nakamura H."/>
            <person name="Ohtoshi R."/>
            <person name="Moran D.A.P."/>
            <person name="Shinohara A."/>
            <person name="Yoshida Y."/>
            <person name="Fujiwara M."/>
            <person name="Mori M."/>
            <person name="Tomita M."/>
            <person name="Arakawa K."/>
        </authorList>
    </citation>
    <scope>NUCLEOTIDE SEQUENCE [LARGE SCALE GENOMIC DNA]</scope>
</reference>
<name>A0A4Y2GM88_ARAVE</name>
<keyword evidence="1" id="KW-0472">Membrane</keyword>
<evidence type="ECO:0000313" key="3">
    <source>
        <dbReference type="Proteomes" id="UP000499080"/>
    </source>
</evidence>
<gene>
    <name evidence="2" type="ORF">AVEN_90479_1</name>
</gene>
<organism evidence="2 3">
    <name type="scientific">Araneus ventricosus</name>
    <name type="common">Orbweaver spider</name>
    <name type="synonym">Epeira ventricosa</name>
    <dbReference type="NCBI Taxonomy" id="182803"/>
    <lineage>
        <taxon>Eukaryota</taxon>
        <taxon>Metazoa</taxon>
        <taxon>Ecdysozoa</taxon>
        <taxon>Arthropoda</taxon>
        <taxon>Chelicerata</taxon>
        <taxon>Arachnida</taxon>
        <taxon>Araneae</taxon>
        <taxon>Araneomorphae</taxon>
        <taxon>Entelegynae</taxon>
        <taxon>Araneoidea</taxon>
        <taxon>Araneidae</taxon>
        <taxon>Araneus</taxon>
    </lineage>
</organism>
<keyword evidence="1" id="KW-1133">Transmembrane helix</keyword>
<keyword evidence="3" id="KW-1185">Reference proteome</keyword>
<sequence length="143" mass="16402">MTYLTATNSMWTLRTKQNRTPLICSYDLPFHEFRPRFALFPFFRRGRVYVASGLVSASVVSHVIVVNSSHIKGRGMARRRHCIYSRERCPEICQQDAIVKIPPTTVHKYEPGDDWRFGQATSHGNKALRASDVWSPHKDGTSH</sequence>
<evidence type="ECO:0000313" key="2">
    <source>
        <dbReference type="EMBL" id="GBM54297.1"/>
    </source>
</evidence>
<evidence type="ECO:0000256" key="1">
    <source>
        <dbReference type="SAM" id="Phobius"/>
    </source>
</evidence>
<dbReference type="EMBL" id="BGPR01099919">
    <property type="protein sequence ID" value="GBM54297.1"/>
    <property type="molecule type" value="Genomic_DNA"/>
</dbReference>
<accession>A0A4Y2GM88</accession>
<dbReference type="Proteomes" id="UP000499080">
    <property type="component" value="Unassembled WGS sequence"/>
</dbReference>
<protein>
    <submittedName>
        <fullName evidence="2">Uncharacterized protein</fullName>
    </submittedName>
</protein>